<proteinExistence type="predicted"/>
<evidence type="ECO:0000313" key="1">
    <source>
        <dbReference type="EMBL" id="ACU38055.1"/>
    </source>
</evidence>
<organism evidence="1 2">
    <name type="scientific">Actinosynnema mirum (strain ATCC 29888 / DSM 43827 / JCM 3225 / NBRC 14064 / NCIMB 13271 / NRRL B-12336 / IMRU 3971 / 101)</name>
    <dbReference type="NCBI Taxonomy" id="446462"/>
    <lineage>
        <taxon>Bacteria</taxon>
        <taxon>Bacillati</taxon>
        <taxon>Actinomycetota</taxon>
        <taxon>Actinomycetes</taxon>
        <taxon>Pseudonocardiales</taxon>
        <taxon>Pseudonocardiaceae</taxon>
        <taxon>Actinosynnema</taxon>
    </lineage>
</organism>
<protein>
    <submittedName>
        <fullName evidence="1">Uncharacterized protein</fullName>
    </submittedName>
</protein>
<sequence length="189" mass="20602">MPTVDELPGGLRELPPELLTRVVEANHEASAPGRHAIDGRVAVRLACDLVLAGVDTPHVVDLACQSPGEVSDETANALLRAALDDLGLPAVDWYRFEWALTRKVAGVALRGEVGPCEGMYDLWDRWDSTPDSTSVAGALLLCAEWERADEEERVVLRTRIRAFARATVELADQRLAEHDGRGADRAEGR</sequence>
<accession>C6WHD6</accession>
<dbReference type="KEGG" id="ami:Amir_4200"/>
<dbReference type="eggNOG" id="ENOG50327DE">
    <property type="taxonomic scope" value="Bacteria"/>
</dbReference>
<evidence type="ECO:0000313" key="2">
    <source>
        <dbReference type="Proteomes" id="UP000002213"/>
    </source>
</evidence>
<dbReference type="STRING" id="446462.Amir_4200"/>
<reference evidence="1 2" key="1">
    <citation type="journal article" date="2009" name="Stand. Genomic Sci.">
        <title>Complete genome sequence of Actinosynnema mirum type strain (101).</title>
        <authorList>
            <person name="Land M."/>
            <person name="Lapidus A."/>
            <person name="Mayilraj S."/>
            <person name="Chen F."/>
            <person name="Copeland A."/>
            <person name="Del Rio T.G."/>
            <person name="Nolan M."/>
            <person name="Lucas S."/>
            <person name="Tice H."/>
            <person name="Cheng J.F."/>
            <person name="Chertkov O."/>
            <person name="Bruce D."/>
            <person name="Goodwin L."/>
            <person name="Pitluck S."/>
            <person name="Rohde M."/>
            <person name="Goker M."/>
            <person name="Pati A."/>
            <person name="Ivanova N."/>
            <person name="Mavromatis K."/>
            <person name="Chen A."/>
            <person name="Palaniappan K."/>
            <person name="Hauser L."/>
            <person name="Chang Y.J."/>
            <person name="Jeffries C.C."/>
            <person name="Brettin T."/>
            <person name="Detter J.C."/>
            <person name="Han C."/>
            <person name="Chain P."/>
            <person name="Tindall B.J."/>
            <person name="Bristow J."/>
            <person name="Eisen J.A."/>
            <person name="Markowitz V."/>
            <person name="Hugenholtz P."/>
            <person name="Kyrpides N.C."/>
            <person name="Klenk H.P."/>
        </authorList>
    </citation>
    <scope>NUCLEOTIDE SEQUENCE [LARGE SCALE GENOMIC DNA]</scope>
    <source>
        <strain evidence="2">ATCC 29888 / DSM 43827 / JCM 3225 / NBRC 14064 / NCIMB 13271 / NRRL B-12336 / IMRU 3971 / 101</strain>
    </source>
</reference>
<keyword evidence="2" id="KW-1185">Reference proteome</keyword>
<dbReference type="AlphaFoldDB" id="C6WHD6"/>
<gene>
    <name evidence="1" type="ordered locus">Amir_4200</name>
</gene>
<name>C6WHD6_ACTMD</name>
<dbReference type="HOGENOM" id="CLU_1431791_0_0_11"/>
<dbReference type="EMBL" id="CP001630">
    <property type="protein sequence ID" value="ACU38055.1"/>
    <property type="molecule type" value="Genomic_DNA"/>
</dbReference>
<dbReference type="Proteomes" id="UP000002213">
    <property type="component" value="Chromosome"/>
</dbReference>